<dbReference type="Proteomes" id="UP000499080">
    <property type="component" value="Unassembled WGS sequence"/>
</dbReference>
<reference evidence="2 3" key="1">
    <citation type="journal article" date="2019" name="Sci. Rep.">
        <title>Orb-weaving spider Araneus ventricosus genome elucidates the spidroin gene catalogue.</title>
        <authorList>
            <person name="Kono N."/>
            <person name="Nakamura H."/>
            <person name="Ohtoshi R."/>
            <person name="Moran D.A.P."/>
            <person name="Shinohara A."/>
            <person name="Yoshida Y."/>
            <person name="Fujiwara M."/>
            <person name="Mori M."/>
            <person name="Tomita M."/>
            <person name="Arakawa K."/>
        </authorList>
    </citation>
    <scope>NUCLEOTIDE SEQUENCE [LARGE SCALE GENOMIC DNA]</scope>
</reference>
<dbReference type="EMBL" id="BGPR01055238">
    <property type="protein sequence ID" value="GBO31849.1"/>
    <property type="molecule type" value="Genomic_DNA"/>
</dbReference>
<feature type="region of interest" description="Disordered" evidence="1">
    <location>
        <begin position="1"/>
        <end position="20"/>
    </location>
</feature>
<evidence type="ECO:0000313" key="3">
    <source>
        <dbReference type="Proteomes" id="UP000499080"/>
    </source>
</evidence>
<organism evidence="2 3">
    <name type="scientific">Araneus ventricosus</name>
    <name type="common">Orbweaver spider</name>
    <name type="synonym">Epeira ventricosa</name>
    <dbReference type="NCBI Taxonomy" id="182803"/>
    <lineage>
        <taxon>Eukaryota</taxon>
        <taxon>Metazoa</taxon>
        <taxon>Ecdysozoa</taxon>
        <taxon>Arthropoda</taxon>
        <taxon>Chelicerata</taxon>
        <taxon>Arachnida</taxon>
        <taxon>Araneae</taxon>
        <taxon>Araneomorphae</taxon>
        <taxon>Entelegynae</taxon>
        <taxon>Araneoidea</taxon>
        <taxon>Araneidae</taxon>
        <taxon>Araneus</taxon>
    </lineage>
</organism>
<gene>
    <name evidence="2" type="ORF">AVEN_242957_1</name>
</gene>
<evidence type="ECO:0000256" key="1">
    <source>
        <dbReference type="SAM" id="MobiDB-lite"/>
    </source>
</evidence>
<comment type="caution">
    <text evidence="2">The sequence shown here is derived from an EMBL/GenBank/DDBJ whole genome shotgun (WGS) entry which is preliminary data.</text>
</comment>
<evidence type="ECO:0000313" key="2">
    <source>
        <dbReference type="EMBL" id="GBO31849.1"/>
    </source>
</evidence>
<keyword evidence="3" id="KW-1185">Reference proteome</keyword>
<proteinExistence type="predicted"/>
<feature type="non-terminal residue" evidence="2">
    <location>
        <position position="53"/>
    </location>
</feature>
<protein>
    <submittedName>
        <fullName evidence="2">Uncharacterized protein</fullName>
    </submittedName>
</protein>
<accession>A0A4Y2W3A2</accession>
<sequence>MPTRSGVDSDKGTNLTHHHESRVKAADACLESGLPDQNIAKIRPKVFEIGQKK</sequence>
<name>A0A4Y2W3A2_ARAVE</name>
<dbReference type="AlphaFoldDB" id="A0A4Y2W3A2"/>